<reference evidence="2" key="2">
    <citation type="submission" date="2023-06" db="EMBL/GenBank/DDBJ databases">
        <authorList>
            <consortium name="Lawrence Berkeley National Laboratory"/>
            <person name="Haridas S."/>
            <person name="Hensen N."/>
            <person name="Bonometti L."/>
            <person name="Westerberg I."/>
            <person name="Brannstrom I.O."/>
            <person name="Guillou S."/>
            <person name="Cros-Aarteil S."/>
            <person name="Calhoun S."/>
            <person name="Kuo A."/>
            <person name="Mondo S."/>
            <person name="Pangilinan J."/>
            <person name="Riley R."/>
            <person name="Labutti K."/>
            <person name="Andreopoulos B."/>
            <person name="Lipzen A."/>
            <person name="Chen C."/>
            <person name="Yanf M."/>
            <person name="Daum C."/>
            <person name="Ng V."/>
            <person name="Clum A."/>
            <person name="Steindorff A."/>
            <person name="Ohm R."/>
            <person name="Martin F."/>
            <person name="Silar P."/>
            <person name="Natvig D."/>
            <person name="Lalanne C."/>
            <person name="Gautier V."/>
            <person name="Ament-Velasquez S.L."/>
            <person name="Kruys A."/>
            <person name="Hutchinson M.I."/>
            <person name="Powell A.J."/>
            <person name="Barry K."/>
            <person name="Miller A.N."/>
            <person name="Grigoriev I.V."/>
            <person name="Debuchy R."/>
            <person name="Gladieux P."/>
            <person name="Thoren M.H."/>
            <person name="Johannesson H."/>
        </authorList>
    </citation>
    <scope>NUCLEOTIDE SEQUENCE</scope>
    <source>
        <strain evidence="2">CBS 560.94</strain>
    </source>
</reference>
<feature type="domain" description="DUF7779" evidence="1">
    <location>
        <begin position="308"/>
        <end position="379"/>
    </location>
</feature>
<keyword evidence="3" id="KW-1185">Reference proteome</keyword>
<name>A0AAE0MJZ3_9PEZI</name>
<dbReference type="Gene3D" id="1.25.40.10">
    <property type="entry name" value="Tetratricopeptide repeat domain"/>
    <property type="match status" value="2"/>
</dbReference>
<dbReference type="Pfam" id="PF25000">
    <property type="entry name" value="DUF7779"/>
    <property type="match status" value="1"/>
</dbReference>
<dbReference type="SUPFAM" id="SSF48452">
    <property type="entry name" value="TPR-like"/>
    <property type="match status" value="1"/>
</dbReference>
<comment type="caution">
    <text evidence="2">The sequence shown here is derived from an EMBL/GenBank/DDBJ whole genome shotgun (WGS) entry which is preliminary data.</text>
</comment>
<sequence>MPSTVYNGPISGQNFVAGALATHGGVMNIHLADKTNLPYSSGPDYIDRPIILDLLQEKLNQSPSRAALVGLGGIRKSKLAIRYAEKLHEESPETYIFWVNSATKNTFVQGFRRIAEKLGLPKAYEANTNMLSQVFNWLRDEEKHWVLILDNANDLFVFRDQRTTSDVPPAIDSEVLDSFLPQTGNGRILITTRSQATARILALGPENVVLVDEMDEHQARLLFMKKLGPSGESSEISRELVLALNCIPLAVSQAAAYIRKLRPRVTCAKFLENFNDRNFIVVGSRVSQEVEIKTWQITFDQIRHERRFFQPQEIPDWVLQKYYSEKDESSSIDVSHDNEDEFEDDLALLRDYSLVTVAQDGKSLQMHSLVQSCTRSWLEASHEEHKWRRCFYRLMIKNYPEAEPENWGVCELTPHVEPLVTTTAAQLEGFNEASDFINLLRRTGDYNNAMGNLEAALKLMRKAEELAVQKLGQHHEQVYIVSAHKAKVLLDCGSEQFNTEAEEAALGAYRGLTSLLGLDNPNTRYAGEIYAISLERTGKLDEAQAIYVEVLESQKRVTSPEFMGSSFTLRGLGNIAYRNGDYKEAERFYHLAHQSSSSTDGLTSPSTLVNLYRVALVLVAQKKGEEAEPIIDEVVERNNEMFGPEHPNTLLACNLQAANLRFKEAEDIRYRILEAQKKVLGLEHPSTIWTLRGYRDVLLLQGKWDAAEEICRQVWETQRRILGPEHPDTLGVLEMVGVVGYLIVELGQLEEADDILHEVLELQKRVLGPEHPKILNTLGRLGFAESIFRERCQLEQRIRGPTHPDTLMNLEKFGACQNRSGENE</sequence>
<dbReference type="RefSeq" id="XP_062677121.1">
    <property type="nucleotide sequence ID" value="XM_062830175.1"/>
</dbReference>
<evidence type="ECO:0000313" key="2">
    <source>
        <dbReference type="EMBL" id="KAK3334955.1"/>
    </source>
</evidence>
<proteinExistence type="predicted"/>
<dbReference type="Gene3D" id="3.40.50.300">
    <property type="entry name" value="P-loop containing nucleotide triphosphate hydrolases"/>
    <property type="match status" value="1"/>
</dbReference>
<organism evidence="2 3">
    <name type="scientific">Neurospora tetraspora</name>
    <dbReference type="NCBI Taxonomy" id="94610"/>
    <lineage>
        <taxon>Eukaryota</taxon>
        <taxon>Fungi</taxon>
        <taxon>Dikarya</taxon>
        <taxon>Ascomycota</taxon>
        <taxon>Pezizomycotina</taxon>
        <taxon>Sordariomycetes</taxon>
        <taxon>Sordariomycetidae</taxon>
        <taxon>Sordariales</taxon>
        <taxon>Sordariaceae</taxon>
        <taxon>Neurospora</taxon>
    </lineage>
</organism>
<evidence type="ECO:0000259" key="1">
    <source>
        <dbReference type="Pfam" id="PF25000"/>
    </source>
</evidence>
<dbReference type="Proteomes" id="UP001278500">
    <property type="component" value="Unassembled WGS sequence"/>
</dbReference>
<dbReference type="Pfam" id="PF13374">
    <property type="entry name" value="TPR_10"/>
    <property type="match status" value="3"/>
</dbReference>
<dbReference type="GeneID" id="87867329"/>
<dbReference type="InterPro" id="IPR056681">
    <property type="entry name" value="DUF7779"/>
</dbReference>
<dbReference type="InterPro" id="IPR053137">
    <property type="entry name" value="NLR-like"/>
</dbReference>
<dbReference type="InterPro" id="IPR027417">
    <property type="entry name" value="P-loop_NTPase"/>
</dbReference>
<dbReference type="AlphaFoldDB" id="A0AAE0MJZ3"/>
<dbReference type="PANTHER" id="PTHR46082:SF6">
    <property type="entry name" value="AAA+ ATPASE DOMAIN-CONTAINING PROTEIN-RELATED"/>
    <property type="match status" value="1"/>
</dbReference>
<dbReference type="InterPro" id="IPR011990">
    <property type="entry name" value="TPR-like_helical_dom_sf"/>
</dbReference>
<evidence type="ECO:0000313" key="3">
    <source>
        <dbReference type="Proteomes" id="UP001278500"/>
    </source>
</evidence>
<dbReference type="SUPFAM" id="SSF52540">
    <property type="entry name" value="P-loop containing nucleoside triphosphate hydrolases"/>
    <property type="match status" value="1"/>
</dbReference>
<dbReference type="PANTHER" id="PTHR46082">
    <property type="entry name" value="ATP/GTP-BINDING PROTEIN-RELATED"/>
    <property type="match status" value="1"/>
</dbReference>
<dbReference type="EMBL" id="JAUEPP010000009">
    <property type="protein sequence ID" value="KAK3334955.1"/>
    <property type="molecule type" value="Genomic_DNA"/>
</dbReference>
<gene>
    <name evidence="2" type="ORF">B0H65DRAFT_561511</name>
</gene>
<accession>A0AAE0MJZ3</accession>
<reference evidence="2" key="1">
    <citation type="journal article" date="2023" name="Mol. Phylogenet. Evol.">
        <title>Genome-scale phylogeny and comparative genomics of the fungal order Sordariales.</title>
        <authorList>
            <person name="Hensen N."/>
            <person name="Bonometti L."/>
            <person name="Westerberg I."/>
            <person name="Brannstrom I.O."/>
            <person name="Guillou S."/>
            <person name="Cros-Aarteil S."/>
            <person name="Calhoun S."/>
            <person name="Haridas S."/>
            <person name="Kuo A."/>
            <person name="Mondo S."/>
            <person name="Pangilinan J."/>
            <person name="Riley R."/>
            <person name="LaButti K."/>
            <person name="Andreopoulos B."/>
            <person name="Lipzen A."/>
            <person name="Chen C."/>
            <person name="Yan M."/>
            <person name="Daum C."/>
            <person name="Ng V."/>
            <person name="Clum A."/>
            <person name="Steindorff A."/>
            <person name="Ohm R.A."/>
            <person name="Martin F."/>
            <person name="Silar P."/>
            <person name="Natvig D.O."/>
            <person name="Lalanne C."/>
            <person name="Gautier V."/>
            <person name="Ament-Velasquez S.L."/>
            <person name="Kruys A."/>
            <person name="Hutchinson M.I."/>
            <person name="Powell A.J."/>
            <person name="Barry K."/>
            <person name="Miller A.N."/>
            <person name="Grigoriev I.V."/>
            <person name="Debuchy R."/>
            <person name="Gladieux P."/>
            <person name="Hiltunen Thoren M."/>
            <person name="Johannesson H."/>
        </authorList>
    </citation>
    <scope>NUCLEOTIDE SEQUENCE</scope>
    <source>
        <strain evidence="2">CBS 560.94</strain>
    </source>
</reference>
<protein>
    <submittedName>
        <fullName evidence="2">TPR-like protein</fullName>
    </submittedName>
</protein>